<keyword evidence="6" id="KW-0539">Nucleus</keyword>
<evidence type="ECO:0000256" key="8">
    <source>
        <dbReference type="SAM" id="Phobius"/>
    </source>
</evidence>
<feature type="region of interest" description="Disordered" evidence="7">
    <location>
        <begin position="171"/>
        <end position="240"/>
    </location>
</feature>
<keyword evidence="8" id="KW-0812">Transmembrane</keyword>
<protein>
    <submittedName>
        <fullName evidence="10">OLC1v1009656C2</fullName>
    </submittedName>
</protein>
<dbReference type="FunFam" id="2.20.25.80:FF:000006">
    <property type="entry name" value="WRKY transcription factor"/>
    <property type="match status" value="1"/>
</dbReference>
<accession>A0AAV1DPI2</accession>
<keyword evidence="5" id="KW-0804">Transcription</keyword>
<dbReference type="EMBL" id="OX459123">
    <property type="protein sequence ID" value="CAI9109761.1"/>
    <property type="molecule type" value="Genomic_DNA"/>
</dbReference>
<feature type="compositionally biased region" description="Polar residues" evidence="7">
    <location>
        <begin position="193"/>
        <end position="209"/>
    </location>
</feature>
<sequence length="538" mass="58487">MGETEIDRDESGAAKIGRRPTITVPPRAPFESLFTGGTMPGYSPGPMTLLSNIFSPDSNSCSFSQLLAGAMNSPLAKTGFLAAGDYNGSRDASVGDGNDKGSGYKQNRPMGLMVAQSPLFMVPPGLSPSGFLNSPGFLSPLQSPFGMSHQQALAHVTAQAALSQSFVQSQGGFQSSAAPPTTVPAAEFPKSSPPNDNLQPQVHTLQMQADPQPLKVSPPEASQMDTKSVPVGFDKPGSDGYNWRKYGQKIVKSKEHPRSYYKCTHPDCPVKKKVEHGSDGQVTEITYKGQHNHDKPPPNTRSKDGSGPEGSAGSRVKPEIGLQGRTEMDISTQAASSQAVTLTSAAPTQRSFDQLPLAVVHEERENTAGPVDEDNEDEPKAKRRNIEVEARLPAPSHQTITEPKIVVQTRSEVDLLDDGYKWRKYGQKVVKGNPHPRLGAYLRVITIMFLTCMIVFSFLVLCCDFHHSSYSVLVRIECSVDFFTGCFCSYLNLCVFPNCCLMTISLDQLLICYVSFSLSVAKVLYLQLFFCYSVCLIL</sequence>
<organism evidence="10 11">
    <name type="scientific">Oldenlandia corymbosa var. corymbosa</name>
    <dbReference type="NCBI Taxonomy" id="529605"/>
    <lineage>
        <taxon>Eukaryota</taxon>
        <taxon>Viridiplantae</taxon>
        <taxon>Streptophyta</taxon>
        <taxon>Embryophyta</taxon>
        <taxon>Tracheophyta</taxon>
        <taxon>Spermatophyta</taxon>
        <taxon>Magnoliopsida</taxon>
        <taxon>eudicotyledons</taxon>
        <taxon>Gunneridae</taxon>
        <taxon>Pentapetalae</taxon>
        <taxon>asterids</taxon>
        <taxon>lamiids</taxon>
        <taxon>Gentianales</taxon>
        <taxon>Rubiaceae</taxon>
        <taxon>Rubioideae</taxon>
        <taxon>Spermacoceae</taxon>
        <taxon>Hedyotis-Oldenlandia complex</taxon>
        <taxon>Oldenlandia</taxon>
    </lineage>
</organism>
<dbReference type="PROSITE" id="PS50811">
    <property type="entry name" value="WRKY"/>
    <property type="match status" value="2"/>
</dbReference>
<dbReference type="Pfam" id="PF03106">
    <property type="entry name" value="WRKY"/>
    <property type="match status" value="2"/>
</dbReference>
<dbReference type="Proteomes" id="UP001161247">
    <property type="component" value="Chromosome 6"/>
</dbReference>
<dbReference type="GO" id="GO:0005634">
    <property type="term" value="C:nucleus"/>
    <property type="evidence" value="ECO:0007669"/>
    <property type="project" value="UniProtKB-SubCell"/>
</dbReference>
<gene>
    <name evidence="10" type="ORF">OLC1_LOCUS17576</name>
</gene>
<dbReference type="InterPro" id="IPR003657">
    <property type="entry name" value="WRKY_dom"/>
</dbReference>
<feature type="domain" description="WRKY" evidence="9">
    <location>
        <begin position="411"/>
        <end position="437"/>
    </location>
</feature>
<evidence type="ECO:0000256" key="6">
    <source>
        <dbReference type="ARBA" id="ARBA00023242"/>
    </source>
</evidence>
<feature type="region of interest" description="Disordered" evidence="7">
    <location>
        <begin position="1"/>
        <end position="30"/>
    </location>
</feature>
<feature type="domain" description="WRKY" evidence="9">
    <location>
        <begin position="238"/>
        <end position="296"/>
    </location>
</feature>
<evidence type="ECO:0000256" key="4">
    <source>
        <dbReference type="ARBA" id="ARBA00023125"/>
    </source>
</evidence>
<keyword evidence="8" id="KW-1133">Transmembrane helix</keyword>
<evidence type="ECO:0000256" key="2">
    <source>
        <dbReference type="ARBA" id="ARBA00022737"/>
    </source>
</evidence>
<evidence type="ECO:0000313" key="11">
    <source>
        <dbReference type="Proteomes" id="UP001161247"/>
    </source>
</evidence>
<feature type="compositionally biased region" description="Basic and acidic residues" evidence="7">
    <location>
        <begin position="291"/>
        <end position="306"/>
    </location>
</feature>
<feature type="transmembrane region" description="Helical" evidence="8">
    <location>
        <begin position="440"/>
        <end position="461"/>
    </location>
</feature>
<comment type="subcellular location">
    <subcellularLocation>
        <location evidence="1">Nucleus</location>
    </subcellularLocation>
</comment>
<evidence type="ECO:0000256" key="7">
    <source>
        <dbReference type="SAM" id="MobiDB-lite"/>
    </source>
</evidence>
<feature type="transmembrane region" description="Helical" evidence="8">
    <location>
        <begin position="516"/>
        <end position="537"/>
    </location>
</feature>
<name>A0AAV1DPI2_OLDCO</name>
<dbReference type="InterPro" id="IPR044810">
    <property type="entry name" value="WRKY_plant"/>
</dbReference>
<dbReference type="SMART" id="SM00774">
    <property type="entry name" value="WRKY"/>
    <property type="match status" value="2"/>
</dbReference>
<keyword evidence="2" id="KW-0677">Repeat</keyword>
<evidence type="ECO:0000256" key="5">
    <source>
        <dbReference type="ARBA" id="ARBA00023163"/>
    </source>
</evidence>
<dbReference type="InterPro" id="IPR036576">
    <property type="entry name" value="WRKY_dom_sf"/>
</dbReference>
<dbReference type="AlphaFoldDB" id="A0AAV1DPI2"/>
<dbReference type="GO" id="GO:0043565">
    <property type="term" value="F:sequence-specific DNA binding"/>
    <property type="evidence" value="ECO:0007669"/>
    <property type="project" value="InterPro"/>
</dbReference>
<dbReference type="GO" id="GO:0003700">
    <property type="term" value="F:DNA-binding transcription factor activity"/>
    <property type="evidence" value="ECO:0007669"/>
    <property type="project" value="InterPro"/>
</dbReference>
<dbReference type="PANTHER" id="PTHR31221:SF360">
    <property type="entry name" value="WRKY DOMAIN-CONTAINING PROTEIN"/>
    <property type="match status" value="1"/>
</dbReference>
<keyword evidence="8" id="KW-0472">Membrane</keyword>
<feature type="transmembrane region" description="Helical" evidence="8">
    <location>
        <begin position="482"/>
        <end position="504"/>
    </location>
</feature>
<evidence type="ECO:0000259" key="9">
    <source>
        <dbReference type="PROSITE" id="PS50811"/>
    </source>
</evidence>
<feature type="compositionally biased region" description="Low complexity" evidence="7">
    <location>
        <begin position="171"/>
        <end position="186"/>
    </location>
</feature>
<reference evidence="10" key="1">
    <citation type="submission" date="2023-03" db="EMBL/GenBank/DDBJ databases">
        <authorList>
            <person name="Julca I."/>
        </authorList>
    </citation>
    <scope>NUCLEOTIDE SEQUENCE</scope>
</reference>
<keyword evidence="3" id="KW-0805">Transcription regulation</keyword>
<feature type="region of interest" description="Disordered" evidence="7">
    <location>
        <begin position="286"/>
        <end position="322"/>
    </location>
</feature>
<dbReference type="PANTHER" id="PTHR31221">
    <property type="entry name" value="WRKY TRANSCRIPTION FACTOR PROTEIN 1-RELATED"/>
    <property type="match status" value="1"/>
</dbReference>
<evidence type="ECO:0000313" key="10">
    <source>
        <dbReference type="EMBL" id="CAI9109761.1"/>
    </source>
</evidence>
<evidence type="ECO:0000256" key="3">
    <source>
        <dbReference type="ARBA" id="ARBA00023015"/>
    </source>
</evidence>
<evidence type="ECO:0000256" key="1">
    <source>
        <dbReference type="ARBA" id="ARBA00004123"/>
    </source>
</evidence>
<proteinExistence type="predicted"/>
<dbReference type="SUPFAM" id="SSF118290">
    <property type="entry name" value="WRKY DNA-binding domain"/>
    <property type="match status" value="2"/>
</dbReference>
<dbReference type="Gene3D" id="2.20.25.80">
    <property type="entry name" value="WRKY domain"/>
    <property type="match status" value="2"/>
</dbReference>
<keyword evidence="11" id="KW-1185">Reference proteome</keyword>
<keyword evidence="4" id="KW-0238">DNA-binding</keyword>